<dbReference type="InterPro" id="IPR039143">
    <property type="entry name" value="GNPNAT1-like"/>
</dbReference>
<protein>
    <recommendedName>
        <fullName evidence="1">Glucosamine 6-phosphate N-acetyltransferase</fullName>
        <ecNumber evidence="1">2.3.1.4</ecNumber>
    </recommendedName>
</protein>
<sequence length="172" mass="19143">MDTFSVRLATWPQESDPLRRVRTEVFVVEQNVAPDEEWDGVDERCVHVLACDGLDRPIGTGRLLPDGKIGRMAVVKSWRGRGVGSGILQLLMNEARTRGHKEVEVAAQTQAIPFYEKFGFIAYGEEFLDANMPHCWMSADLDPDRVVETEKKKKAHVASAMAEVGTEAVITS</sequence>
<dbReference type="PROSITE" id="PS51186">
    <property type="entry name" value="GNAT"/>
    <property type="match status" value="1"/>
</dbReference>
<keyword evidence="1" id="KW-0012">Acyltransferase</keyword>
<keyword evidence="4" id="KW-1185">Reference proteome</keyword>
<dbReference type="OrthoDB" id="2014216at2759"/>
<evidence type="ECO:0000313" key="4">
    <source>
        <dbReference type="Proteomes" id="UP000265515"/>
    </source>
</evidence>
<dbReference type="InterPro" id="IPR016181">
    <property type="entry name" value="Acyl_CoA_acyltransferase"/>
</dbReference>
<feature type="domain" description="N-acetyltransferase" evidence="2">
    <location>
        <begin position="4"/>
        <end position="142"/>
    </location>
</feature>
<dbReference type="Proteomes" id="UP000265515">
    <property type="component" value="Unassembled WGS sequence"/>
</dbReference>
<comment type="catalytic activity">
    <reaction evidence="1">
        <text>D-glucosamine 6-phosphate + acetyl-CoA = N-acetyl-D-glucosamine 6-phosphate + CoA + H(+)</text>
        <dbReference type="Rhea" id="RHEA:10292"/>
        <dbReference type="ChEBI" id="CHEBI:15378"/>
        <dbReference type="ChEBI" id="CHEBI:57287"/>
        <dbReference type="ChEBI" id="CHEBI:57288"/>
        <dbReference type="ChEBI" id="CHEBI:57513"/>
        <dbReference type="ChEBI" id="CHEBI:58725"/>
        <dbReference type="EC" id="2.3.1.4"/>
    </reaction>
</comment>
<proteinExistence type="inferred from homology"/>
<dbReference type="AlphaFoldDB" id="A0A388LRC5"/>
<dbReference type="PANTHER" id="PTHR13355">
    <property type="entry name" value="GLUCOSAMINE 6-PHOSPHATE N-ACETYLTRANSFERASE"/>
    <property type="match status" value="1"/>
</dbReference>
<dbReference type="CDD" id="cd04301">
    <property type="entry name" value="NAT_SF"/>
    <property type="match status" value="1"/>
</dbReference>
<keyword evidence="1" id="KW-0808">Transferase</keyword>
<comment type="similarity">
    <text evidence="1">Belongs to the acetyltransferase family. GNA1 subfamily.</text>
</comment>
<dbReference type="OMA" id="PHVEMRK"/>
<comment type="subunit">
    <text evidence="1">Homodimer.</text>
</comment>
<name>A0A388LRC5_CHABU</name>
<accession>A0A388LRC5</accession>
<dbReference type="Gene3D" id="3.40.630.30">
    <property type="match status" value="1"/>
</dbReference>
<dbReference type="UniPathway" id="UPA00113">
    <property type="reaction ID" value="UER00529"/>
</dbReference>
<dbReference type="SUPFAM" id="SSF55729">
    <property type="entry name" value="Acyl-CoA N-acyltransferases (Nat)"/>
    <property type="match status" value="1"/>
</dbReference>
<dbReference type="PANTHER" id="PTHR13355:SF11">
    <property type="entry name" value="GLUCOSAMINE 6-PHOSPHATE N-ACETYLTRANSFERASE"/>
    <property type="match status" value="1"/>
</dbReference>
<dbReference type="GO" id="GO:0006048">
    <property type="term" value="P:UDP-N-acetylglucosamine biosynthetic process"/>
    <property type="evidence" value="ECO:0007669"/>
    <property type="project" value="UniProtKB-UniRule"/>
</dbReference>
<comment type="caution">
    <text evidence="3">The sequence shown here is derived from an EMBL/GenBank/DDBJ whole genome shotgun (WGS) entry which is preliminary data.</text>
</comment>
<comment type="pathway">
    <text evidence="1">Nucleotide-sugar biosynthesis; UDP-N-acetyl-alpha-D-glucosamine biosynthesis; N-acetyl-alpha-D-glucosamine 1-phosphate from alpha-D-glucosamine 6-phosphate (route I): step 1/2.</text>
</comment>
<dbReference type="Pfam" id="PF13673">
    <property type="entry name" value="Acetyltransf_10"/>
    <property type="match status" value="1"/>
</dbReference>
<dbReference type="GO" id="GO:0004343">
    <property type="term" value="F:glucosamine 6-phosphate N-acetyltransferase activity"/>
    <property type="evidence" value="ECO:0007669"/>
    <property type="project" value="UniProtKB-UniRule"/>
</dbReference>
<gene>
    <name evidence="3" type="ORF">CBR_g39197</name>
</gene>
<evidence type="ECO:0000259" key="2">
    <source>
        <dbReference type="PROSITE" id="PS51186"/>
    </source>
</evidence>
<dbReference type="Gramene" id="GBG84821">
    <property type="protein sequence ID" value="GBG84821"/>
    <property type="gene ID" value="CBR_g39197"/>
</dbReference>
<organism evidence="3 4">
    <name type="scientific">Chara braunii</name>
    <name type="common">Braun's stonewort</name>
    <dbReference type="NCBI Taxonomy" id="69332"/>
    <lineage>
        <taxon>Eukaryota</taxon>
        <taxon>Viridiplantae</taxon>
        <taxon>Streptophyta</taxon>
        <taxon>Charophyceae</taxon>
        <taxon>Charales</taxon>
        <taxon>Characeae</taxon>
        <taxon>Chara</taxon>
    </lineage>
</organism>
<evidence type="ECO:0000256" key="1">
    <source>
        <dbReference type="RuleBase" id="RU365086"/>
    </source>
</evidence>
<evidence type="ECO:0000313" key="3">
    <source>
        <dbReference type="EMBL" id="GBG84821.1"/>
    </source>
</evidence>
<dbReference type="InterPro" id="IPR000182">
    <property type="entry name" value="GNAT_dom"/>
</dbReference>
<reference evidence="3 4" key="1">
    <citation type="journal article" date="2018" name="Cell">
        <title>The Chara Genome: Secondary Complexity and Implications for Plant Terrestrialization.</title>
        <authorList>
            <person name="Nishiyama T."/>
            <person name="Sakayama H."/>
            <person name="Vries J.D."/>
            <person name="Buschmann H."/>
            <person name="Saint-Marcoux D."/>
            <person name="Ullrich K.K."/>
            <person name="Haas F.B."/>
            <person name="Vanderstraeten L."/>
            <person name="Becker D."/>
            <person name="Lang D."/>
            <person name="Vosolsobe S."/>
            <person name="Rombauts S."/>
            <person name="Wilhelmsson P.K.I."/>
            <person name="Janitza P."/>
            <person name="Kern R."/>
            <person name="Heyl A."/>
            <person name="Rumpler F."/>
            <person name="Villalobos L.I.A.C."/>
            <person name="Clay J.M."/>
            <person name="Skokan R."/>
            <person name="Toyoda A."/>
            <person name="Suzuki Y."/>
            <person name="Kagoshima H."/>
            <person name="Schijlen E."/>
            <person name="Tajeshwar N."/>
            <person name="Catarino B."/>
            <person name="Hetherington A.J."/>
            <person name="Saltykova A."/>
            <person name="Bonnot C."/>
            <person name="Breuninger H."/>
            <person name="Symeonidi A."/>
            <person name="Radhakrishnan G.V."/>
            <person name="Van Nieuwerburgh F."/>
            <person name="Deforce D."/>
            <person name="Chang C."/>
            <person name="Karol K.G."/>
            <person name="Hedrich R."/>
            <person name="Ulvskov P."/>
            <person name="Glockner G."/>
            <person name="Delwiche C.F."/>
            <person name="Petrasek J."/>
            <person name="Van de Peer Y."/>
            <person name="Friml J."/>
            <person name="Beilby M."/>
            <person name="Dolan L."/>
            <person name="Kohara Y."/>
            <person name="Sugano S."/>
            <person name="Fujiyama A."/>
            <person name="Delaux P.-M."/>
            <person name="Quint M."/>
            <person name="TheiBen G."/>
            <person name="Hagemann M."/>
            <person name="Harholt J."/>
            <person name="Dunand C."/>
            <person name="Zachgo S."/>
            <person name="Langdale J."/>
            <person name="Maumus F."/>
            <person name="Straeten D.V.D."/>
            <person name="Gould S.B."/>
            <person name="Rensing S.A."/>
        </authorList>
    </citation>
    <scope>NUCLEOTIDE SEQUENCE [LARGE SCALE GENOMIC DNA]</scope>
    <source>
        <strain evidence="3 4">S276</strain>
    </source>
</reference>
<dbReference type="EMBL" id="BFEA01000492">
    <property type="protein sequence ID" value="GBG84821.1"/>
    <property type="molecule type" value="Genomic_DNA"/>
</dbReference>
<dbReference type="EC" id="2.3.1.4" evidence="1"/>